<name>A0ABV0GKB7_9BURK</name>
<dbReference type="EMBL" id="JBDPZC010000013">
    <property type="protein sequence ID" value="MEO3715377.1"/>
    <property type="molecule type" value="Genomic_DNA"/>
</dbReference>
<dbReference type="SUPFAM" id="SSF55008">
    <property type="entry name" value="HMA, heavy metal-associated domain"/>
    <property type="match status" value="1"/>
</dbReference>
<keyword evidence="3" id="KW-1185">Reference proteome</keyword>
<dbReference type="Gene3D" id="3.30.70.100">
    <property type="match status" value="1"/>
</dbReference>
<evidence type="ECO:0000313" key="3">
    <source>
        <dbReference type="Proteomes" id="UP001462640"/>
    </source>
</evidence>
<feature type="domain" description="HMA" evidence="1">
    <location>
        <begin position="4"/>
        <end position="60"/>
    </location>
</feature>
<dbReference type="InterPro" id="IPR036163">
    <property type="entry name" value="HMA_dom_sf"/>
</dbReference>
<comment type="caution">
    <text evidence="2">The sequence shown here is derived from an EMBL/GenBank/DDBJ whole genome shotgun (WGS) entry which is preliminary data.</text>
</comment>
<dbReference type="Proteomes" id="UP001462640">
    <property type="component" value="Unassembled WGS sequence"/>
</dbReference>
<proteinExistence type="predicted"/>
<gene>
    <name evidence="2" type="ORF">ABDJ40_21615</name>
</gene>
<accession>A0ABV0GKB7</accession>
<dbReference type="CDD" id="cd00371">
    <property type="entry name" value="HMA"/>
    <property type="match status" value="1"/>
</dbReference>
<evidence type="ECO:0000259" key="1">
    <source>
        <dbReference type="Pfam" id="PF00403"/>
    </source>
</evidence>
<protein>
    <submittedName>
        <fullName evidence="2">Heavy-metal-associated domain-containing protein</fullName>
    </submittedName>
</protein>
<sequence>MSSFHLPDMSCGHCVAAITEALKAADPEVRLEFQREARTVQVQSRLDDARLAALLSEAGYPPAAG</sequence>
<organism evidence="2 3">
    <name type="scientific">Roseateles flavus</name>
    <dbReference type="NCBI Taxonomy" id="3149041"/>
    <lineage>
        <taxon>Bacteria</taxon>
        <taxon>Pseudomonadati</taxon>
        <taxon>Pseudomonadota</taxon>
        <taxon>Betaproteobacteria</taxon>
        <taxon>Burkholderiales</taxon>
        <taxon>Sphaerotilaceae</taxon>
        <taxon>Roseateles</taxon>
    </lineage>
</organism>
<dbReference type="Pfam" id="PF00403">
    <property type="entry name" value="HMA"/>
    <property type="match status" value="1"/>
</dbReference>
<evidence type="ECO:0000313" key="2">
    <source>
        <dbReference type="EMBL" id="MEO3715377.1"/>
    </source>
</evidence>
<dbReference type="InterPro" id="IPR006121">
    <property type="entry name" value="HMA_dom"/>
</dbReference>
<reference evidence="2 3" key="1">
    <citation type="submission" date="2024-05" db="EMBL/GenBank/DDBJ databases">
        <title>Roseateles sp. 2.12 16S ribosomal RNA gene Genome sequencing and assembly.</title>
        <authorList>
            <person name="Woo H."/>
        </authorList>
    </citation>
    <scope>NUCLEOTIDE SEQUENCE [LARGE SCALE GENOMIC DNA]</scope>
    <source>
        <strain evidence="2 3">2.12</strain>
    </source>
</reference>
<dbReference type="RefSeq" id="WP_183105683.1">
    <property type="nucleotide sequence ID" value="NZ_JBDPZC010000013.1"/>
</dbReference>